<evidence type="ECO:0000313" key="1">
    <source>
        <dbReference type="EMBL" id="KAJ2992226.1"/>
    </source>
</evidence>
<reference evidence="1" key="1">
    <citation type="submission" date="2022-10" db="EMBL/GenBank/DDBJ databases">
        <title>Genome Sequence of Xylaria curta.</title>
        <authorList>
            <person name="Buettner E."/>
        </authorList>
    </citation>
    <scope>NUCLEOTIDE SEQUENCE</scope>
    <source>
        <strain evidence="1">Babe10</strain>
    </source>
</reference>
<accession>A0ACC1PHQ8</accession>
<comment type="caution">
    <text evidence="1">The sequence shown here is derived from an EMBL/GenBank/DDBJ whole genome shotgun (WGS) entry which is preliminary data.</text>
</comment>
<name>A0ACC1PHQ8_9PEZI</name>
<dbReference type="EMBL" id="JAPDGR010000282">
    <property type="protein sequence ID" value="KAJ2992226.1"/>
    <property type="molecule type" value="Genomic_DNA"/>
</dbReference>
<sequence length="540" mass="60510">MLTDTEIDDAAKRLAAFRALCAKEDVLQHYADLLNSYRLLKSDLEEERVNRERYKQLARTQERNPFVLVIVDGDGYIFNDEFLLMGPDGGSQAAQHLNNVVKKSLHGKGLDNCDIMIRVYANLNSLSRTLSKHGLVSAEKRSLSPFMANFNRSYGLTDFVDAGELKENADFKIRALLNLHAENAQCKHIYFAACHDVGYVSSLTEFRGNRARFTLIKSPGVLFHDQFNRLGLGIEELPGVFRTAPLDGSIHHTIIYTNPNSSADLMRTTLSSGPPAATDTIYRSTNSKESQRICQFFQSGKCRFGGECKNVHIDAKIAPSANLTKPLNFDNDMMSGTSHVKSPITSLPYELDSASGMMSLRNEPAYHLPKKSDIPDGYVAVNRDSDRLDPYMKPPNSIISQRLRDLTNVTKFCNKQQLANACPKENCEYDHRPLPEELLPALEWLSRSQPCSKRGSCRAQTCVLGHICQNMECHYRNGKIKCKLPYHAHQVDLTFDHCELDPSYINPINTNNATSSPTSATSHLTNPVNQVPDVNHRDVS</sequence>
<evidence type="ECO:0000313" key="2">
    <source>
        <dbReference type="Proteomes" id="UP001143856"/>
    </source>
</evidence>
<organism evidence="1 2">
    <name type="scientific">Xylaria curta</name>
    <dbReference type="NCBI Taxonomy" id="42375"/>
    <lineage>
        <taxon>Eukaryota</taxon>
        <taxon>Fungi</taxon>
        <taxon>Dikarya</taxon>
        <taxon>Ascomycota</taxon>
        <taxon>Pezizomycotina</taxon>
        <taxon>Sordariomycetes</taxon>
        <taxon>Xylariomycetidae</taxon>
        <taxon>Xylariales</taxon>
        <taxon>Xylariaceae</taxon>
        <taxon>Xylaria</taxon>
    </lineage>
</organism>
<gene>
    <name evidence="1" type="ORF">NUW58_g2239</name>
</gene>
<keyword evidence="2" id="KW-1185">Reference proteome</keyword>
<proteinExistence type="predicted"/>
<dbReference type="Proteomes" id="UP001143856">
    <property type="component" value="Unassembled WGS sequence"/>
</dbReference>
<protein>
    <submittedName>
        <fullName evidence="1">Uncharacterized protein</fullName>
    </submittedName>
</protein>